<comment type="subcellular location">
    <subcellularLocation>
        <location evidence="5">Cytoplasm</location>
    </subcellularLocation>
</comment>
<dbReference type="Proteomes" id="UP000189674">
    <property type="component" value="Chromosome"/>
</dbReference>
<gene>
    <name evidence="5 7" type="primary">coaE</name>
    <name evidence="7" type="ORF">STSP2_02911</name>
</gene>
<evidence type="ECO:0000256" key="3">
    <source>
        <dbReference type="ARBA" id="ARBA00022840"/>
    </source>
</evidence>
<evidence type="ECO:0000256" key="4">
    <source>
        <dbReference type="ARBA" id="ARBA00022993"/>
    </source>
</evidence>
<keyword evidence="4 5" id="KW-0173">Coenzyme A biosynthesis</keyword>
<evidence type="ECO:0000313" key="8">
    <source>
        <dbReference type="Proteomes" id="UP000189674"/>
    </source>
</evidence>
<dbReference type="EC" id="2.7.1.24" evidence="5 6"/>
<proteinExistence type="inferred from homology"/>
<evidence type="ECO:0000256" key="5">
    <source>
        <dbReference type="HAMAP-Rule" id="MF_00376"/>
    </source>
</evidence>
<dbReference type="PANTHER" id="PTHR10695">
    <property type="entry name" value="DEPHOSPHO-COA KINASE-RELATED"/>
    <property type="match status" value="1"/>
</dbReference>
<accession>A0A1U9NPF0</accession>
<dbReference type="KEGG" id="alus:STSP2_02911"/>
<dbReference type="GO" id="GO:0005737">
    <property type="term" value="C:cytoplasm"/>
    <property type="evidence" value="ECO:0007669"/>
    <property type="project" value="UniProtKB-SubCell"/>
</dbReference>
<reference evidence="8" key="1">
    <citation type="submission" date="2017-02" db="EMBL/GenBank/DDBJ databases">
        <title>Comparative genomics and description of representatives of a novel lineage of planctomycetes thriving in anoxic sediments.</title>
        <authorList>
            <person name="Spring S."/>
            <person name="Bunk B."/>
            <person name="Sproer C."/>
        </authorList>
    </citation>
    <scope>NUCLEOTIDE SEQUENCE [LARGE SCALE GENOMIC DNA]</scope>
    <source>
        <strain evidence="8">ST-NAGAB-D1</strain>
    </source>
</reference>
<dbReference type="Pfam" id="PF01121">
    <property type="entry name" value="CoaE"/>
    <property type="match status" value="1"/>
</dbReference>
<dbReference type="NCBIfam" id="TIGR00152">
    <property type="entry name" value="dephospho-CoA kinase"/>
    <property type="match status" value="1"/>
</dbReference>
<dbReference type="HAMAP" id="MF_00376">
    <property type="entry name" value="Dephospho_CoA_kinase"/>
    <property type="match status" value="1"/>
</dbReference>
<keyword evidence="5 7" id="KW-0418">Kinase</keyword>
<feature type="binding site" evidence="5">
    <location>
        <begin position="15"/>
        <end position="20"/>
    </location>
    <ligand>
        <name>ATP</name>
        <dbReference type="ChEBI" id="CHEBI:30616"/>
    </ligand>
</feature>
<dbReference type="RefSeq" id="WP_146663377.1">
    <property type="nucleotide sequence ID" value="NZ_CP019791.1"/>
</dbReference>
<dbReference type="GO" id="GO:0004140">
    <property type="term" value="F:dephospho-CoA kinase activity"/>
    <property type="evidence" value="ECO:0007669"/>
    <property type="project" value="UniProtKB-UniRule"/>
</dbReference>
<evidence type="ECO:0000256" key="6">
    <source>
        <dbReference type="NCBIfam" id="TIGR00152"/>
    </source>
</evidence>
<keyword evidence="5 7" id="KW-0808">Transferase</keyword>
<comment type="function">
    <text evidence="5">Catalyzes the phosphorylation of the 3'-hydroxyl group of dephosphocoenzyme A to form coenzyme A.</text>
</comment>
<keyword evidence="2 5" id="KW-0547">Nucleotide-binding</keyword>
<dbReference type="OrthoDB" id="9812943at2"/>
<evidence type="ECO:0000256" key="2">
    <source>
        <dbReference type="ARBA" id="ARBA00022741"/>
    </source>
</evidence>
<dbReference type="UniPathway" id="UPA00241">
    <property type="reaction ID" value="UER00356"/>
</dbReference>
<sequence>MVNGKKIIGILGAVGSGKSTAARLFGELGCAVIDADRIAHAMLDTEEVKQELAAEFGNGIFDEQGEVDRKSLGDKVFNDPQKVQAINAIIHPRVMEEVETRIADRSRKEEVRAIVLDIPLLAEVGWHERCDSLVFVKCDEKIRRDRTHKRHGGRDIEAKKREKFQISLDKKAKIADYILVNNSEVSALADQVQRVFTGIIN</sequence>
<dbReference type="SUPFAM" id="SSF52540">
    <property type="entry name" value="P-loop containing nucleoside triphosphate hydrolases"/>
    <property type="match status" value="1"/>
</dbReference>
<dbReference type="STRING" id="1936003.STSP2_02911"/>
<organism evidence="7 8">
    <name type="scientific">Anaerohalosphaera lusitana</name>
    <dbReference type="NCBI Taxonomy" id="1936003"/>
    <lineage>
        <taxon>Bacteria</taxon>
        <taxon>Pseudomonadati</taxon>
        <taxon>Planctomycetota</taxon>
        <taxon>Phycisphaerae</taxon>
        <taxon>Sedimentisphaerales</taxon>
        <taxon>Anaerohalosphaeraceae</taxon>
        <taxon>Anaerohalosphaera</taxon>
    </lineage>
</organism>
<comment type="pathway">
    <text evidence="5">Cofactor biosynthesis; coenzyme A biosynthesis; CoA from (R)-pantothenate: step 5/5.</text>
</comment>
<dbReference type="GO" id="GO:0005524">
    <property type="term" value="F:ATP binding"/>
    <property type="evidence" value="ECO:0007669"/>
    <property type="project" value="UniProtKB-UniRule"/>
</dbReference>
<keyword evidence="3 5" id="KW-0067">ATP-binding</keyword>
<dbReference type="InterPro" id="IPR001977">
    <property type="entry name" value="Depp_CoAkinase"/>
</dbReference>
<dbReference type="CDD" id="cd02022">
    <property type="entry name" value="DPCK"/>
    <property type="match status" value="1"/>
</dbReference>
<dbReference type="Gene3D" id="3.40.50.300">
    <property type="entry name" value="P-loop containing nucleotide triphosphate hydrolases"/>
    <property type="match status" value="1"/>
</dbReference>
<dbReference type="AlphaFoldDB" id="A0A1U9NPF0"/>
<keyword evidence="5" id="KW-0963">Cytoplasm</keyword>
<dbReference type="InterPro" id="IPR027417">
    <property type="entry name" value="P-loop_NTPase"/>
</dbReference>
<dbReference type="PROSITE" id="PS51219">
    <property type="entry name" value="DPCK"/>
    <property type="match status" value="1"/>
</dbReference>
<dbReference type="PANTHER" id="PTHR10695:SF46">
    <property type="entry name" value="BIFUNCTIONAL COENZYME A SYNTHASE-RELATED"/>
    <property type="match status" value="1"/>
</dbReference>
<comment type="similarity">
    <text evidence="1 5">Belongs to the CoaE family.</text>
</comment>
<dbReference type="GO" id="GO:0015937">
    <property type="term" value="P:coenzyme A biosynthetic process"/>
    <property type="evidence" value="ECO:0007669"/>
    <property type="project" value="UniProtKB-UniRule"/>
</dbReference>
<protein>
    <recommendedName>
        <fullName evidence="5 6">Dephospho-CoA kinase</fullName>
        <ecNumber evidence="5 6">2.7.1.24</ecNumber>
    </recommendedName>
    <alternativeName>
        <fullName evidence="5">Dephosphocoenzyme A kinase</fullName>
    </alternativeName>
</protein>
<evidence type="ECO:0000313" key="7">
    <source>
        <dbReference type="EMBL" id="AQT69715.1"/>
    </source>
</evidence>
<keyword evidence="8" id="KW-1185">Reference proteome</keyword>
<evidence type="ECO:0000256" key="1">
    <source>
        <dbReference type="ARBA" id="ARBA00009018"/>
    </source>
</evidence>
<name>A0A1U9NPF0_9BACT</name>
<comment type="catalytic activity">
    <reaction evidence="5">
        <text>3'-dephospho-CoA + ATP = ADP + CoA + H(+)</text>
        <dbReference type="Rhea" id="RHEA:18245"/>
        <dbReference type="ChEBI" id="CHEBI:15378"/>
        <dbReference type="ChEBI" id="CHEBI:30616"/>
        <dbReference type="ChEBI" id="CHEBI:57287"/>
        <dbReference type="ChEBI" id="CHEBI:57328"/>
        <dbReference type="ChEBI" id="CHEBI:456216"/>
        <dbReference type="EC" id="2.7.1.24"/>
    </reaction>
</comment>
<dbReference type="EMBL" id="CP019791">
    <property type="protein sequence ID" value="AQT69715.1"/>
    <property type="molecule type" value="Genomic_DNA"/>
</dbReference>